<comment type="caution">
    <text evidence="2">The sequence shown here is derived from an EMBL/GenBank/DDBJ whole genome shotgun (WGS) entry which is preliminary data.</text>
</comment>
<feature type="transmembrane region" description="Helical" evidence="1">
    <location>
        <begin position="76"/>
        <end position="95"/>
    </location>
</feature>
<protein>
    <submittedName>
        <fullName evidence="2">Uncharacterized protein</fullName>
    </submittedName>
</protein>
<feature type="transmembrane region" description="Helical" evidence="1">
    <location>
        <begin position="45"/>
        <end position="64"/>
    </location>
</feature>
<evidence type="ECO:0000256" key="1">
    <source>
        <dbReference type="SAM" id="Phobius"/>
    </source>
</evidence>
<dbReference type="RefSeq" id="WP_135446627.1">
    <property type="nucleotide sequence ID" value="NZ_SRLE01000023.1"/>
</dbReference>
<gene>
    <name evidence="2" type="ORF">E4634_20870</name>
</gene>
<dbReference type="OrthoDB" id="5736800at2"/>
<organism evidence="2 3">
    <name type="scientific">Mangrovimicrobium sediminis</name>
    <dbReference type="NCBI Taxonomy" id="2562682"/>
    <lineage>
        <taxon>Bacteria</taxon>
        <taxon>Pseudomonadati</taxon>
        <taxon>Pseudomonadota</taxon>
        <taxon>Gammaproteobacteria</taxon>
        <taxon>Cellvibrionales</taxon>
        <taxon>Halieaceae</taxon>
        <taxon>Mangrovimicrobium</taxon>
    </lineage>
</organism>
<sequence length="173" mass="19569">MEDLANWIRPIISGLAGGIVVWLLISMTKGSGEVKEGVKVLSYSTPFKIFCGLLIPFSMFVVYAMSQSYKGQEIPAFLVAFGFIAGAIFFPYQAFLTNFAYDEEFIYYKSPLVGRKKEPWENLIDVGYSWLLQSDYIVVDGIGKIWCSNMLNGYAELGEFLEEKIQDLYPDES</sequence>
<keyword evidence="3" id="KW-1185">Reference proteome</keyword>
<keyword evidence="1" id="KW-1133">Transmembrane helix</keyword>
<evidence type="ECO:0000313" key="2">
    <source>
        <dbReference type="EMBL" id="TGD70683.1"/>
    </source>
</evidence>
<dbReference type="AlphaFoldDB" id="A0A4Z0LTG9"/>
<accession>A0A4Z0LTG9</accession>
<dbReference type="Proteomes" id="UP000298050">
    <property type="component" value="Unassembled WGS sequence"/>
</dbReference>
<name>A0A4Z0LTG9_9GAMM</name>
<keyword evidence="1" id="KW-0812">Transmembrane</keyword>
<proteinExistence type="predicted"/>
<keyword evidence="1" id="KW-0472">Membrane</keyword>
<feature type="transmembrane region" description="Helical" evidence="1">
    <location>
        <begin position="7"/>
        <end position="25"/>
    </location>
</feature>
<evidence type="ECO:0000313" key="3">
    <source>
        <dbReference type="Proteomes" id="UP000298050"/>
    </source>
</evidence>
<reference evidence="2 3" key="1">
    <citation type="submission" date="2019-04" db="EMBL/GenBank/DDBJ databases">
        <title>Taxonomy of novel Haliea sp. from mangrove soil of West Coast of India.</title>
        <authorList>
            <person name="Verma A."/>
            <person name="Kumar P."/>
            <person name="Krishnamurthi S."/>
        </authorList>
    </citation>
    <scope>NUCLEOTIDE SEQUENCE [LARGE SCALE GENOMIC DNA]</scope>
    <source>
        <strain evidence="2 3">SAOS-164</strain>
    </source>
</reference>
<dbReference type="EMBL" id="SRLE01000023">
    <property type="protein sequence ID" value="TGD70683.1"/>
    <property type="molecule type" value="Genomic_DNA"/>
</dbReference>